<evidence type="ECO:0000256" key="1">
    <source>
        <dbReference type="SAM" id="Phobius"/>
    </source>
</evidence>
<feature type="transmembrane region" description="Helical" evidence="1">
    <location>
        <begin position="224"/>
        <end position="243"/>
    </location>
</feature>
<feature type="transmembrane region" description="Helical" evidence="1">
    <location>
        <begin position="157"/>
        <end position="180"/>
    </location>
</feature>
<protein>
    <submittedName>
        <fullName evidence="3">Acyltransferase</fullName>
    </submittedName>
</protein>
<feature type="transmembrane region" description="Helical" evidence="1">
    <location>
        <begin position="192"/>
        <end position="212"/>
    </location>
</feature>
<comment type="caution">
    <text evidence="3">The sequence shown here is derived from an EMBL/GenBank/DDBJ whole genome shotgun (WGS) entry which is preliminary data.</text>
</comment>
<dbReference type="InterPro" id="IPR002656">
    <property type="entry name" value="Acyl_transf_3_dom"/>
</dbReference>
<dbReference type="InterPro" id="IPR050623">
    <property type="entry name" value="Glucan_succinyl_AcylTrfase"/>
</dbReference>
<dbReference type="EMBL" id="JAALDK010000001">
    <property type="protein sequence ID" value="NUY00927.1"/>
    <property type="molecule type" value="Genomic_DNA"/>
</dbReference>
<feature type="transmembrane region" description="Helical" evidence="1">
    <location>
        <begin position="111"/>
        <end position="130"/>
    </location>
</feature>
<keyword evidence="3" id="KW-0012">Acyltransferase</keyword>
<evidence type="ECO:0000313" key="3">
    <source>
        <dbReference type="EMBL" id="NUY00927.1"/>
    </source>
</evidence>
<proteinExistence type="predicted"/>
<keyword evidence="3" id="KW-0808">Transferase</keyword>
<feature type="transmembrane region" description="Helical" evidence="1">
    <location>
        <begin position="255"/>
        <end position="276"/>
    </location>
</feature>
<feature type="transmembrane region" description="Helical" evidence="1">
    <location>
        <begin position="354"/>
        <end position="376"/>
    </location>
</feature>
<sequence>MAANDLASGSEVSPANFIQTDRNVGLDALRAFTTLLVVFHHCAITYGAIGGWYYHEVSPSRDVATICLVLFCTVNQAFFMGLFFLLAGYYSRSSLARKGLPQFLFDRFFRLGLPLLFYGVVLGPITIALAQTSKGLLFGATLRTLVSRGTFDSGPMWFAQALLIFTLLLAVGVALLRYVGDPLRVREVSFPTNLTLGVGALLTGAAAFILRIRWPVGVNVWGLQLGYFASYVVLFAAGFAAARGRRLEFLPARQVKFWSLVSLVTLPILPLAYYLSGASPKSQHDTMHIVYALWEPFVAWGIILFLLRFFQRNFSRLGRLMRRLSRRAYTIYILHPPILVAIALSWSSVHANPLVKFGVTGALSCVACYLIAGVVLKVPGMRGFL</sequence>
<keyword evidence="1" id="KW-0812">Transmembrane</keyword>
<dbReference type="Pfam" id="PF01757">
    <property type="entry name" value="Acyl_transf_3"/>
    <property type="match status" value="1"/>
</dbReference>
<feature type="transmembrane region" description="Helical" evidence="1">
    <location>
        <begin position="328"/>
        <end position="348"/>
    </location>
</feature>
<keyword evidence="1" id="KW-1133">Transmembrane helix</keyword>
<dbReference type="AlphaFoldDB" id="A0A7Y6JYM2"/>
<dbReference type="PANTHER" id="PTHR36927">
    <property type="entry name" value="BLR4337 PROTEIN"/>
    <property type="match status" value="1"/>
</dbReference>
<feature type="transmembrane region" description="Helical" evidence="1">
    <location>
        <begin position="288"/>
        <end position="307"/>
    </location>
</feature>
<evidence type="ECO:0000259" key="2">
    <source>
        <dbReference type="Pfam" id="PF01757"/>
    </source>
</evidence>
<name>A0A7Y6JYM2_9BURK</name>
<keyword evidence="1" id="KW-0472">Membrane</keyword>
<feature type="transmembrane region" description="Helical" evidence="1">
    <location>
        <begin position="32"/>
        <end position="54"/>
    </location>
</feature>
<reference evidence="3 4" key="1">
    <citation type="submission" date="2020-02" db="EMBL/GenBank/DDBJ databases">
        <title>Paraburkholderia simonii sp. nov. and Paraburkholderia youngii sp. nov. Brazilian and Mexican Mimosa-associated rhizobia.</title>
        <authorList>
            <person name="Mavima L."/>
            <person name="Beukes C.W."/>
            <person name="Chan W.Y."/>
            <person name="Palmer M."/>
            <person name="De Meyer S.E."/>
            <person name="James E.K."/>
            <person name="Venter S.N."/>
            <person name="Steenkamp E.T."/>
        </authorList>
    </citation>
    <scope>NUCLEOTIDE SEQUENCE [LARGE SCALE GENOMIC DNA]</scope>
    <source>
        <strain evidence="3 4">JPY169</strain>
    </source>
</reference>
<dbReference type="GO" id="GO:0016747">
    <property type="term" value="F:acyltransferase activity, transferring groups other than amino-acyl groups"/>
    <property type="evidence" value="ECO:0007669"/>
    <property type="project" value="InterPro"/>
</dbReference>
<organism evidence="3 4">
    <name type="scientific">Paraburkholderia youngii</name>
    <dbReference type="NCBI Taxonomy" id="2782701"/>
    <lineage>
        <taxon>Bacteria</taxon>
        <taxon>Pseudomonadati</taxon>
        <taxon>Pseudomonadota</taxon>
        <taxon>Betaproteobacteria</taxon>
        <taxon>Burkholderiales</taxon>
        <taxon>Burkholderiaceae</taxon>
        <taxon>Paraburkholderia</taxon>
    </lineage>
</organism>
<accession>A0A7Y6JYM2</accession>
<evidence type="ECO:0000313" key="4">
    <source>
        <dbReference type="Proteomes" id="UP000594380"/>
    </source>
</evidence>
<dbReference type="Proteomes" id="UP000594380">
    <property type="component" value="Unassembled WGS sequence"/>
</dbReference>
<gene>
    <name evidence="3" type="ORF">G5S42_14780</name>
</gene>
<feature type="transmembrane region" description="Helical" evidence="1">
    <location>
        <begin position="66"/>
        <end position="90"/>
    </location>
</feature>
<feature type="domain" description="Acyltransferase 3" evidence="2">
    <location>
        <begin position="24"/>
        <end position="372"/>
    </location>
</feature>
<dbReference type="PANTHER" id="PTHR36927:SF4">
    <property type="entry name" value="BLR5718 PROTEIN"/>
    <property type="match status" value="1"/>
</dbReference>